<keyword evidence="1" id="KW-1133">Transmembrane helix</keyword>
<keyword evidence="1" id="KW-0812">Transmembrane</keyword>
<name>A0A6C0GQD1_9BACT</name>
<evidence type="ECO:0000313" key="2">
    <source>
        <dbReference type="EMBL" id="QHT69782.1"/>
    </source>
</evidence>
<proteinExistence type="predicted"/>
<sequence>MPTEPLYQTTARPEVIMRNNQTYIFQNGLTIITPIDPARDIHQLYELLSGIGNNINKQETIRFQAMKTLHFARWFIIEGAADAAGNAFGNSLAFATDFDGNPHEHLLELLQTSGPGIDQIYGFCKGYPPNGSRSPETVVNYFLSHSQKNQLLWSCVRGGTVEQLLGEEKLRQAIQTILKTQQGKLDQLNPEEIRNLIKNYIAQQPDLRWALQKRASPKLEWKIQYYGKLVFRLLSLLLLSPVLVFLFIPFWVFVLSRIFEKRDERKEREKIQPKAIRKLVEKEDHIPMNQLTIYGTIKKPYWYRLTTLKIGLWLFATNGTYRSNKGKLSGIETIHFARWCIFNQGKNVMFLSNYDGAWEIYLSQFIDRSAAAMNLTFGTTVGYPPVRNLFWGGAFDEQAFKIVVRKNQYPSQVFYSAYPYSTAKNQLNNSHIRKGLNGESKESCEEWLKRL</sequence>
<keyword evidence="1" id="KW-0472">Membrane</keyword>
<reference evidence="2 3" key="1">
    <citation type="submission" date="2020-01" db="EMBL/GenBank/DDBJ databases">
        <authorList>
            <person name="Kim M.K."/>
        </authorList>
    </citation>
    <scope>NUCLEOTIDE SEQUENCE [LARGE SCALE GENOMIC DNA]</scope>
    <source>
        <strain evidence="2 3">172606-1</strain>
    </source>
</reference>
<organism evidence="2 3">
    <name type="scientific">Rhodocytophaga rosea</name>
    <dbReference type="NCBI Taxonomy" id="2704465"/>
    <lineage>
        <taxon>Bacteria</taxon>
        <taxon>Pseudomonadati</taxon>
        <taxon>Bacteroidota</taxon>
        <taxon>Cytophagia</taxon>
        <taxon>Cytophagales</taxon>
        <taxon>Rhodocytophagaceae</taxon>
        <taxon>Rhodocytophaga</taxon>
    </lineage>
</organism>
<protein>
    <submittedName>
        <fullName evidence="2">Uncharacterized protein</fullName>
    </submittedName>
</protein>
<gene>
    <name evidence="2" type="ORF">GXP67_25620</name>
</gene>
<dbReference type="AlphaFoldDB" id="A0A6C0GQD1"/>
<dbReference type="KEGG" id="rhoz:GXP67_25620"/>
<dbReference type="RefSeq" id="WP_162445766.1">
    <property type="nucleotide sequence ID" value="NZ_CP048222.1"/>
</dbReference>
<evidence type="ECO:0000256" key="1">
    <source>
        <dbReference type="SAM" id="Phobius"/>
    </source>
</evidence>
<dbReference type="EMBL" id="CP048222">
    <property type="protein sequence ID" value="QHT69782.1"/>
    <property type="molecule type" value="Genomic_DNA"/>
</dbReference>
<accession>A0A6C0GQD1</accession>
<dbReference type="Proteomes" id="UP000480178">
    <property type="component" value="Chromosome"/>
</dbReference>
<feature type="transmembrane region" description="Helical" evidence="1">
    <location>
        <begin position="233"/>
        <end position="259"/>
    </location>
</feature>
<evidence type="ECO:0000313" key="3">
    <source>
        <dbReference type="Proteomes" id="UP000480178"/>
    </source>
</evidence>
<keyword evidence="3" id="KW-1185">Reference proteome</keyword>